<dbReference type="PANTHER" id="PTHR30404">
    <property type="entry name" value="N-ACETYLMURAMOYL-L-ALANINE AMIDASE"/>
    <property type="match status" value="1"/>
</dbReference>
<sequence>MQKWHRFIVWGSLLIPLIAGLALVTPAQAATRPKTTTKQVTKTVTKKAPHHYLIVMGHGAGDPGARGNGTTEATALRKILLPQLRKYAKQVKHSKVTFYNPKRNLVSDTLFHHQGSYKLNKHTTVIMFHLDAPSGQGGHVIIHKAHPTKRDQRLAKVIQKYIGLNRAYRGYSYRTDLHNCNVLRHRGIDYSLVESGFITNKHDFQHLKKYRAQIAKADIEAITHETLTNKK</sequence>
<name>A0A0R1LT56_9LACO</name>
<gene>
    <name evidence="3" type="ORF">FD25_GL002544</name>
</gene>
<comment type="caution">
    <text evidence="3">The sequence shown here is derived from an EMBL/GenBank/DDBJ whole genome shotgun (WGS) entry which is preliminary data.</text>
</comment>
<dbReference type="EMBL" id="AZDV01000005">
    <property type="protein sequence ID" value="KRK96081.1"/>
    <property type="molecule type" value="Genomic_DNA"/>
</dbReference>
<keyword evidence="1" id="KW-0732">Signal</keyword>
<dbReference type="RefSeq" id="WP_057801478.1">
    <property type="nucleotide sequence ID" value="NZ_AZDV01000005.1"/>
</dbReference>
<protein>
    <submittedName>
        <fullName evidence="3">N-acetylmuramoyl-L-alanine amidase</fullName>
    </submittedName>
</protein>
<dbReference type="Proteomes" id="UP000051955">
    <property type="component" value="Unassembled WGS sequence"/>
</dbReference>
<reference evidence="3 4" key="1">
    <citation type="journal article" date="2015" name="Genome Announc.">
        <title>Expanding the biotechnology potential of lactobacilli through comparative genomics of 213 strains and associated genera.</title>
        <authorList>
            <person name="Sun Z."/>
            <person name="Harris H.M."/>
            <person name="McCann A."/>
            <person name="Guo C."/>
            <person name="Argimon S."/>
            <person name="Zhang W."/>
            <person name="Yang X."/>
            <person name="Jeffery I.B."/>
            <person name="Cooney J.C."/>
            <person name="Kagawa T.F."/>
            <person name="Liu W."/>
            <person name="Song Y."/>
            <person name="Salvetti E."/>
            <person name="Wrobel A."/>
            <person name="Rasinkangas P."/>
            <person name="Parkhill J."/>
            <person name="Rea M.C."/>
            <person name="O'Sullivan O."/>
            <person name="Ritari J."/>
            <person name="Douillard F.P."/>
            <person name="Paul Ross R."/>
            <person name="Yang R."/>
            <person name="Briner A.E."/>
            <person name="Felis G.E."/>
            <person name="de Vos W.M."/>
            <person name="Barrangou R."/>
            <person name="Klaenhammer T.R."/>
            <person name="Caufield P.W."/>
            <person name="Cui Y."/>
            <person name="Zhang H."/>
            <person name="O'Toole P.W."/>
        </authorList>
    </citation>
    <scope>NUCLEOTIDE SEQUENCE [LARGE SCALE GENOMIC DNA]</scope>
    <source>
        <strain evidence="3 4">DSM 19394</strain>
    </source>
</reference>
<dbReference type="OrthoDB" id="2195319at2"/>
<dbReference type="SUPFAM" id="SSF53187">
    <property type="entry name" value="Zn-dependent exopeptidases"/>
    <property type="match status" value="1"/>
</dbReference>
<dbReference type="GO" id="GO:0009253">
    <property type="term" value="P:peptidoglycan catabolic process"/>
    <property type="evidence" value="ECO:0007669"/>
    <property type="project" value="InterPro"/>
</dbReference>
<evidence type="ECO:0000313" key="4">
    <source>
        <dbReference type="Proteomes" id="UP000051955"/>
    </source>
</evidence>
<dbReference type="PANTHER" id="PTHR30404:SF8">
    <property type="entry name" value="AUTOLYSIN PH-RELATED"/>
    <property type="match status" value="1"/>
</dbReference>
<evidence type="ECO:0000259" key="2">
    <source>
        <dbReference type="Pfam" id="PF01520"/>
    </source>
</evidence>
<evidence type="ECO:0000256" key="1">
    <source>
        <dbReference type="SAM" id="SignalP"/>
    </source>
</evidence>
<evidence type="ECO:0000313" key="3">
    <source>
        <dbReference type="EMBL" id="KRK96081.1"/>
    </source>
</evidence>
<accession>A0A0R1LT56</accession>
<dbReference type="CDD" id="cd02696">
    <property type="entry name" value="MurNAc-LAA"/>
    <property type="match status" value="1"/>
</dbReference>
<dbReference type="GO" id="GO:0030288">
    <property type="term" value="C:outer membrane-bounded periplasmic space"/>
    <property type="evidence" value="ECO:0007669"/>
    <property type="project" value="TreeGrafter"/>
</dbReference>
<dbReference type="InterPro" id="IPR002508">
    <property type="entry name" value="MurNAc-LAA_cat"/>
</dbReference>
<dbReference type="GO" id="GO:0008745">
    <property type="term" value="F:N-acetylmuramoyl-L-alanine amidase activity"/>
    <property type="evidence" value="ECO:0007669"/>
    <property type="project" value="InterPro"/>
</dbReference>
<feature type="chain" id="PRO_5006407572" evidence="1">
    <location>
        <begin position="30"/>
        <end position="231"/>
    </location>
</feature>
<feature type="domain" description="MurNAc-LAA" evidence="2">
    <location>
        <begin position="54"/>
        <end position="223"/>
    </location>
</feature>
<keyword evidence="4" id="KW-1185">Reference proteome</keyword>
<dbReference type="AlphaFoldDB" id="A0A0R1LT56"/>
<proteinExistence type="predicted"/>
<organism evidence="3 4">
    <name type="scientific">Levilactobacillus acidifarinae DSM 19394 = JCM 15949</name>
    <dbReference type="NCBI Taxonomy" id="1423715"/>
    <lineage>
        <taxon>Bacteria</taxon>
        <taxon>Bacillati</taxon>
        <taxon>Bacillota</taxon>
        <taxon>Bacilli</taxon>
        <taxon>Lactobacillales</taxon>
        <taxon>Lactobacillaceae</taxon>
        <taxon>Levilactobacillus</taxon>
    </lineage>
</organism>
<dbReference type="STRING" id="1423715.FD25_GL002544"/>
<feature type="signal peptide" evidence="1">
    <location>
        <begin position="1"/>
        <end position="29"/>
    </location>
</feature>
<dbReference type="InterPro" id="IPR050695">
    <property type="entry name" value="N-acetylmuramoyl_amidase_3"/>
</dbReference>
<dbReference type="Gene3D" id="3.40.630.40">
    <property type="entry name" value="Zn-dependent exopeptidases"/>
    <property type="match status" value="1"/>
</dbReference>
<dbReference type="Pfam" id="PF01520">
    <property type="entry name" value="Amidase_3"/>
    <property type="match status" value="1"/>
</dbReference>
<dbReference type="PATRIC" id="fig|1423715.3.peg.2625"/>